<dbReference type="InterPro" id="IPR050535">
    <property type="entry name" value="DNA_Repair-Maintenance_Comp"/>
</dbReference>
<feature type="domain" description="Calcineurin-like phosphoesterase" evidence="2">
    <location>
        <begin position="6"/>
        <end position="203"/>
    </location>
</feature>
<dbReference type="Gene3D" id="3.60.21.10">
    <property type="match status" value="1"/>
</dbReference>
<dbReference type="InterPro" id="IPR029052">
    <property type="entry name" value="Metallo-depent_PP-like"/>
</dbReference>
<dbReference type="Proteomes" id="UP000679950">
    <property type="component" value="Unassembled WGS sequence"/>
</dbReference>
<protein>
    <submittedName>
        <fullName evidence="3">Ser/threonine protein phosphatase</fullName>
    </submittedName>
</protein>
<dbReference type="CDD" id="cd00840">
    <property type="entry name" value="MPP_Mre11_N"/>
    <property type="match status" value="1"/>
</dbReference>
<evidence type="ECO:0000313" key="3">
    <source>
        <dbReference type="EMBL" id="GIN58691.1"/>
    </source>
</evidence>
<gene>
    <name evidence="3" type="ORF">J8TS2_30100</name>
</gene>
<dbReference type="Pfam" id="PF00149">
    <property type="entry name" value="Metallophos"/>
    <property type="match status" value="1"/>
</dbReference>
<organism evidence="3 4">
    <name type="scientific">Lederbergia ruris</name>
    <dbReference type="NCBI Taxonomy" id="217495"/>
    <lineage>
        <taxon>Bacteria</taxon>
        <taxon>Bacillati</taxon>
        <taxon>Bacillota</taxon>
        <taxon>Bacilli</taxon>
        <taxon>Bacillales</taxon>
        <taxon>Bacillaceae</taxon>
        <taxon>Lederbergia</taxon>
    </lineage>
</organism>
<keyword evidence="4" id="KW-1185">Reference proteome</keyword>
<dbReference type="InterPro" id="IPR041796">
    <property type="entry name" value="Mre11_N"/>
</dbReference>
<dbReference type="InterPro" id="IPR004843">
    <property type="entry name" value="Calcineurin-like_PHP"/>
</dbReference>
<evidence type="ECO:0000256" key="1">
    <source>
        <dbReference type="ARBA" id="ARBA00022801"/>
    </source>
</evidence>
<dbReference type="InterPro" id="IPR014576">
    <property type="entry name" value="Pesterase_YhaO"/>
</dbReference>
<sequence length="437" mass="50045">MKKEIHFIHTADLHLDSPFLGLKNVPTDLFKRIQNSTFQAFETLIDEAIERDVDFIVIVGDLFDGEDRSIKAQARLRQQMVRLEQVGIHVFISHGNHDHLSGSWLNLDMPSNVHIFTEEVSCIPFTTKKGLNVHLYGFSYPTRHVTKRKVSEFIKEGEADFHIGLLHGHCESSRSEHQPYAPFSIQELLQKQMDYWALGHIHKSEILHKDPYIVYPGNPQGRHKNEKGKKIGYEVVMNVEGETSLQAIPTSVIQWESLDIRCVEGMSFTDLYTKCVTEMENILNKEKCSVLLEIILKDSGPQEAGQDGVATGNGDLSRSSSLSSAIKQRIENGEFLEMLQEGVERGLLFIWPYKISTEEEISNKVSFEDPTFWNLLNQTISDYKLEEIDDSLSTLYTHVYASRYLSPLTDTMKAKLLVEAQKLISERFVVKKERENR</sequence>
<dbReference type="PANTHER" id="PTHR30337">
    <property type="entry name" value="COMPONENT OF ATP-DEPENDENT DSDNA EXONUCLEASE"/>
    <property type="match status" value="1"/>
</dbReference>
<keyword evidence="1" id="KW-0378">Hydrolase</keyword>
<comment type="caution">
    <text evidence="3">The sequence shown here is derived from an EMBL/GenBank/DDBJ whole genome shotgun (WGS) entry which is preliminary data.</text>
</comment>
<dbReference type="PIRSF" id="PIRSF033091">
    <property type="entry name" value="Pesterase_YhaO"/>
    <property type="match status" value="1"/>
</dbReference>
<dbReference type="SUPFAM" id="SSF56300">
    <property type="entry name" value="Metallo-dependent phosphatases"/>
    <property type="match status" value="1"/>
</dbReference>
<dbReference type="EMBL" id="BORB01000028">
    <property type="protein sequence ID" value="GIN58691.1"/>
    <property type="molecule type" value="Genomic_DNA"/>
</dbReference>
<accession>A0ABQ4KMI3</accession>
<dbReference type="PANTHER" id="PTHR30337:SF7">
    <property type="entry name" value="PHOSPHOESTERASE"/>
    <property type="match status" value="1"/>
</dbReference>
<name>A0ABQ4KMI3_9BACI</name>
<proteinExistence type="predicted"/>
<evidence type="ECO:0000259" key="2">
    <source>
        <dbReference type="Pfam" id="PF00149"/>
    </source>
</evidence>
<evidence type="ECO:0000313" key="4">
    <source>
        <dbReference type="Proteomes" id="UP000679950"/>
    </source>
</evidence>
<reference evidence="3 4" key="1">
    <citation type="submission" date="2021-03" db="EMBL/GenBank/DDBJ databases">
        <title>Antimicrobial resistance genes in bacteria isolated from Japanese honey, and their potential for conferring macrolide and lincosamide resistance in the American foulbrood pathogen Paenibacillus larvae.</title>
        <authorList>
            <person name="Okamoto M."/>
            <person name="Kumagai M."/>
            <person name="Kanamori H."/>
            <person name="Takamatsu D."/>
        </authorList>
    </citation>
    <scope>NUCLEOTIDE SEQUENCE [LARGE SCALE GENOMIC DNA]</scope>
    <source>
        <strain evidence="3 4">J8TS2</strain>
    </source>
</reference>
<dbReference type="RefSeq" id="WP_212966825.1">
    <property type="nucleotide sequence ID" value="NZ_BORB01000028.1"/>
</dbReference>